<sequence length="105" mass="11506">MRREGRGFLPSPVAVDRGGEKSPPFSARNQGGTKSLLCAKPVTSTRKTTKSSKKVKQESEDVDRTLFRKSQEAKSGPDMGVSSDELNRQLGGEKPDWKDQDLGLN</sequence>
<feature type="compositionally biased region" description="Basic and acidic residues" evidence="1">
    <location>
        <begin position="85"/>
        <end position="105"/>
    </location>
</feature>
<dbReference type="AlphaFoldDB" id="A0ABD1VP71"/>
<protein>
    <submittedName>
        <fullName evidence="2">Protein BASIC PENTACYSTEINE6-like</fullName>
    </submittedName>
</protein>
<evidence type="ECO:0000256" key="1">
    <source>
        <dbReference type="SAM" id="MobiDB-lite"/>
    </source>
</evidence>
<dbReference type="EMBL" id="JBFOLK010000001">
    <property type="protein sequence ID" value="KAL2539156.1"/>
    <property type="molecule type" value="Genomic_DNA"/>
</dbReference>
<feature type="compositionally biased region" description="Basic and acidic residues" evidence="1">
    <location>
        <begin position="55"/>
        <end position="72"/>
    </location>
</feature>
<accession>A0ABD1VP71</accession>
<gene>
    <name evidence="2" type="ORF">Adt_00134</name>
</gene>
<evidence type="ECO:0000313" key="3">
    <source>
        <dbReference type="Proteomes" id="UP001604336"/>
    </source>
</evidence>
<keyword evidence="3" id="KW-1185">Reference proteome</keyword>
<organism evidence="2 3">
    <name type="scientific">Abeliophyllum distichum</name>
    <dbReference type="NCBI Taxonomy" id="126358"/>
    <lineage>
        <taxon>Eukaryota</taxon>
        <taxon>Viridiplantae</taxon>
        <taxon>Streptophyta</taxon>
        <taxon>Embryophyta</taxon>
        <taxon>Tracheophyta</taxon>
        <taxon>Spermatophyta</taxon>
        <taxon>Magnoliopsida</taxon>
        <taxon>eudicotyledons</taxon>
        <taxon>Gunneridae</taxon>
        <taxon>Pentapetalae</taxon>
        <taxon>asterids</taxon>
        <taxon>lamiids</taxon>
        <taxon>Lamiales</taxon>
        <taxon>Oleaceae</taxon>
        <taxon>Forsythieae</taxon>
        <taxon>Abeliophyllum</taxon>
    </lineage>
</organism>
<feature type="region of interest" description="Disordered" evidence="1">
    <location>
        <begin position="1"/>
        <end position="105"/>
    </location>
</feature>
<evidence type="ECO:0000313" key="2">
    <source>
        <dbReference type="EMBL" id="KAL2539156.1"/>
    </source>
</evidence>
<comment type="caution">
    <text evidence="2">The sequence shown here is derived from an EMBL/GenBank/DDBJ whole genome shotgun (WGS) entry which is preliminary data.</text>
</comment>
<reference evidence="3" key="1">
    <citation type="submission" date="2024-07" db="EMBL/GenBank/DDBJ databases">
        <title>Two chromosome-level genome assemblies of Korean endemic species Abeliophyllum distichum and Forsythia ovata (Oleaceae).</title>
        <authorList>
            <person name="Jang H."/>
        </authorList>
    </citation>
    <scope>NUCLEOTIDE SEQUENCE [LARGE SCALE GENOMIC DNA]</scope>
</reference>
<proteinExistence type="predicted"/>
<dbReference type="Proteomes" id="UP001604336">
    <property type="component" value="Unassembled WGS sequence"/>
</dbReference>
<name>A0ABD1VP71_9LAMI</name>